<keyword evidence="2" id="KW-1185">Reference proteome</keyword>
<reference evidence="1" key="1">
    <citation type="submission" date="2020-05" db="EMBL/GenBank/DDBJ databases">
        <title>Phylogenomic resolution of chytrid fungi.</title>
        <authorList>
            <person name="Stajich J.E."/>
            <person name="Amses K."/>
            <person name="Simmons R."/>
            <person name="Seto K."/>
            <person name="Myers J."/>
            <person name="Bonds A."/>
            <person name="Quandt C.A."/>
            <person name="Barry K."/>
            <person name="Liu P."/>
            <person name="Grigoriev I."/>
            <person name="Longcore J.E."/>
            <person name="James T.Y."/>
        </authorList>
    </citation>
    <scope>NUCLEOTIDE SEQUENCE</scope>
    <source>
        <strain evidence="1">JEL0513</strain>
    </source>
</reference>
<organism evidence="1 2">
    <name type="scientific">Physocladia obscura</name>
    <dbReference type="NCBI Taxonomy" id="109957"/>
    <lineage>
        <taxon>Eukaryota</taxon>
        <taxon>Fungi</taxon>
        <taxon>Fungi incertae sedis</taxon>
        <taxon>Chytridiomycota</taxon>
        <taxon>Chytridiomycota incertae sedis</taxon>
        <taxon>Chytridiomycetes</taxon>
        <taxon>Chytridiales</taxon>
        <taxon>Chytriomycetaceae</taxon>
        <taxon>Physocladia</taxon>
    </lineage>
</organism>
<accession>A0AAD5T3H5</accession>
<name>A0AAD5T3H5_9FUNG</name>
<proteinExistence type="predicted"/>
<dbReference type="Proteomes" id="UP001211907">
    <property type="component" value="Unassembled WGS sequence"/>
</dbReference>
<dbReference type="EMBL" id="JADGJH010000543">
    <property type="protein sequence ID" value="KAJ3126750.1"/>
    <property type="molecule type" value="Genomic_DNA"/>
</dbReference>
<evidence type="ECO:0000313" key="1">
    <source>
        <dbReference type="EMBL" id="KAJ3126750.1"/>
    </source>
</evidence>
<dbReference type="AlphaFoldDB" id="A0AAD5T3H5"/>
<gene>
    <name evidence="1" type="ORF">HK100_010098</name>
</gene>
<protein>
    <submittedName>
        <fullName evidence="1">Uncharacterized protein</fullName>
    </submittedName>
</protein>
<sequence length="131" mass="14632">MKSRSSEPIYVFGVKSITLREINSDPETPRVTKDIVWSTPNGFCYASNEGAMISVHGALDQNVQLNRNVEGLDDGIIEKCSVAILEGYRGSEKTQAWNGTNYVLRVGQSRIYTAEWQGHAAVRTRIVEVWV</sequence>
<evidence type="ECO:0000313" key="2">
    <source>
        <dbReference type="Proteomes" id="UP001211907"/>
    </source>
</evidence>
<comment type="caution">
    <text evidence="1">The sequence shown here is derived from an EMBL/GenBank/DDBJ whole genome shotgun (WGS) entry which is preliminary data.</text>
</comment>